<accession>A9BL40</accession>
<geneLocation type="nucleomorph" evidence="3"/>
<organism evidence="3 4">
    <name type="scientific">Hemiselmis andersenii</name>
    <name type="common">Cryptophyte alga</name>
    <dbReference type="NCBI Taxonomy" id="464988"/>
    <lineage>
        <taxon>Eukaryota</taxon>
        <taxon>Cryptophyceae</taxon>
        <taxon>Cryptomonadales</taxon>
        <taxon>Hemiselmidaceae</taxon>
        <taxon>Hemiselmis</taxon>
    </lineage>
</organism>
<dbReference type="Pfam" id="PF06485">
    <property type="entry name" value="Tab2-like_N"/>
    <property type="match status" value="1"/>
</dbReference>
<dbReference type="PANTHER" id="PTHR34556">
    <property type="match status" value="1"/>
</dbReference>
<proteinExistence type="predicted"/>
<dbReference type="RefSeq" id="XP_001712548.1">
    <property type="nucleotide sequence ID" value="XM_001712496.1"/>
</dbReference>
<evidence type="ECO:0000313" key="3">
    <source>
        <dbReference type="EMBL" id="ABW98223.1"/>
    </source>
</evidence>
<sequence>MFCFCIQRPILGNYKKKSFLGFPNVGNFRTQSFSKFKRSVLPNLNKISMKNELINEEIIWELDFFSRPVVDENGKKLWEIIIVDQKGNFEHIETVPNNLVNSKELKKRIKILLDKSDKKPKVIKFFRSQMFNMINIALSDLDLIVRPSRRTFSLYNKISEREEKIYPNMKGYRPFMRESDFNASLKKVPQKMPDALRGEKYIFASLSSDELSSINSSDIAFSGFCPLPAEFDKNQQIPGIVIYSERAKSLSGWLDGVELCNVFCDLENKNLILECGLDIQFLFAKFSETKNSKNSNFEPKFFEKNKKKSQGIHFVAVQSYSKQNEIAGIWTLKSSSL</sequence>
<feature type="domain" description="RNA-binding protein Tab2-like N-terminal" evidence="1">
    <location>
        <begin position="59"/>
        <end position="161"/>
    </location>
</feature>
<dbReference type="Proteomes" id="UP000243127">
    <property type="component" value="Nucleomorph 3"/>
</dbReference>
<dbReference type="GeneID" id="5739513"/>
<feature type="domain" description="RNA-binding protein Tab2/Atab2 C-terminal" evidence="2">
    <location>
        <begin position="186"/>
        <end position="333"/>
    </location>
</feature>
<dbReference type="EMBL" id="CP000883">
    <property type="protein sequence ID" value="ABW98223.1"/>
    <property type="molecule type" value="Genomic_DNA"/>
</dbReference>
<dbReference type="GO" id="GO:0003723">
    <property type="term" value="F:RNA binding"/>
    <property type="evidence" value="ECO:0007669"/>
    <property type="project" value="InterPro"/>
</dbReference>
<evidence type="ECO:0000313" key="4">
    <source>
        <dbReference type="Proteomes" id="UP000243127"/>
    </source>
</evidence>
<reference evidence="3 4" key="1">
    <citation type="journal article" date="2007" name="Proc. Natl. Acad. Sci. U.S.A.">
        <title>Nucleomorph genome of Hemiselmis andersenii reveals complete intron loss and compaction as a driver of protein structure and function.</title>
        <authorList>
            <person name="Lane C.E."/>
            <person name="van den Heuvel K."/>
            <person name="Kozera C."/>
            <person name="Curtis B.A."/>
            <person name="Parsons B.J."/>
            <person name="Bowman S."/>
            <person name="Archibald J.M."/>
        </authorList>
    </citation>
    <scope>NUCLEOTIDE SEQUENCE [LARGE SCALE GENOMIC DNA]</scope>
    <source>
        <strain evidence="3 4">CCMP644</strain>
    </source>
</reference>
<evidence type="ECO:0000259" key="1">
    <source>
        <dbReference type="Pfam" id="PF06485"/>
    </source>
</evidence>
<dbReference type="InterPro" id="IPR009472">
    <property type="entry name" value="Tab2-like"/>
</dbReference>
<dbReference type="AlphaFoldDB" id="A9BL40"/>
<name>A9BL40_HEMAN</name>
<keyword evidence="3" id="KW-0542">Nucleomorph</keyword>
<evidence type="ECO:0000259" key="2">
    <source>
        <dbReference type="Pfam" id="PF20429"/>
    </source>
</evidence>
<dbReference type="Pfam" id="PF20429">
    <property type="entry name" value="Tab2-like_C"/>
    <property type="match status" value="1"/>
</dbReference>
<gene>
    <name evidence="3" type="ORF">HAN_3g413</name>
</gene>
<dbReference type="PANTHER" id="PTHR34556:SF2">
    <property type="entry name" value="PROTEIN TAB2 HOMOLOG, CHLOROPLASTIC"/>
    <property type="match status" value="1"/>
</dbReference>
<dbReference type="InterPro" id="IPR046761">
    <property type="entry name" value="Tab2-like_C"/>
</dbReference>
<protein>
    <submittedName>
        <fullName evidence="3">Uncharacterized protein</fullName>
    </submittedName>
</protein>
<dbReference type="InterPro" id="IPR046760">
    <property type="entry name" value="Tab2-like_N"/>
</dbReference>